<dbReference type="CDD" id="cd10322">
    <property type="entry name" value="SLC5sbd"/>
    <property type="match status" value="1"/>
</dbReference>
<dbReference type="GO" id="GO:0006355">
    <property type="term" value="P:regulation of DNA-templated transcription"/>
    <property type="evidence" value="ECO:0007669"/>
    <property type="project" value="InterPro"/>
</dbReference>
<evidence type="ECO:0000313" key="19">
    <source>
        <dbReference type="Proteomes" id="UP000250744"/>
    </source>
</evidence>
<feature type="transmembrane region" description="Helical" evidence="15">
    <location>
        <begin position="365"/>
        <end position="388"/>
    </location>
</feature>
<feature type="transmembrane region" description="Helical" evidence="15">
    <location>
        <begin position="237"/>
        <end position="258"/>
    </location>
</feature>
<feature type="transmembrane region" description="Helical" evidence="15">
    <location>
        <begin position="152"/>
        <end position="169"/>
    </location>
</feature>
<evidence type="ECO:0000256" key="4">
    <source>
        <dbReference type="ARBA" id="ARBA00012438"/>
    </source>
</evidence>
<evidence type="ECO:0000256" key="12">
    <source>
        <dbReference type="ARBA" id="ARBA00023012"/>
    </source>
</evidence>
<dbReference type="InterPro" id="IPR036890">
    <property type="entry name" value="HATPase_C_sf"/>
</dbReference>
<dbReference type="SMART" id="SM00388">
    <property type="entry name" value="HisKA"/>
    <property type="match status" value="1"/>
</dbReference>
<accession>A0A364NHL3</accession>
<dbReference type="GO" id="GO:0005524">
    <property type="term" value="F:ATP binding"/>
    <property type="evidence" value="ECO:0007669"/>
    <property type="project" value="UniProtKB-KW"/>
</dbReference>
<keyword evidence="10" id="KW-0067">ATP-binding</keyword>
<dbReference type="PRINTS" id="PR00344">
    <property type="entry name" value="BCTRLSENSOR"/>
</dbReference>
<evidence type="ECO:0000256" key="10">
    <source>
        <dbReference type="ARBA" id="ARBA00022840"/>
    </source>
</evidence>
<sequence>MSIYLLATLSITYLLLLFLAAYASERGILPQRLVQNPIIHSLSLGVYASAWTFYGAFGMAAETGFSYLVSYLGATATFILAPLILIPLLRITRSYQLSSVADLFAFRFRSAFIGSLITLFILVASMPLLAIQIQAFVESVHVIDSSVPRHKIAAAFCVIIALFSILYGARHASLRSRHDGLVVAIALESIVKLTAILSLTLFAFIWIHGGFSGLSEWLSQHPEVLQNMKQPPESGSWRTLFIVFFAAAFITPHMFHLLFGENATEKSLTLSMIIMPVFLLIMALCVPILLWASQRLDTVSHPDFILLGMSDQLNQQWFGAITFIGGLSAASGITIVATVALASMMQNHLLLPIIRLPDSIRMYKWLLWIRRSLILFVMLGSYTAYVYLDHHYELSYLGLITFIGFVQFLPGVLATLYWQRASRIGFLAGLIVGAAFWFFTILLPVLLPDASLITRDLLDKWYLFALLSLLINTLTMILVSFVVPADAEEQDTALSCVLNALPRPSSFSSDHETLEDIAQRLSSRLGKASAQREIESALALLKLPMSNKLKPLDVLRLRNILENNLSGLLGPAEATAVLRPNEISSKGRYKSREIHLLENQLENYHERLSGLAAELDRMRRHHRFTLQRLPIGVCTLDEQAHVLFWNEALENYTGLSAEATLGVNIAALPYPWSEFLGHFTRTNDTYQPATTIDIGGSTHWFSLHKTHLDDQPEKGLILLVEDETEHKALANRLAHTERLASVGRFAAGVAHEIGNPVTGIACLAQNLKLETDEPEVLRTGSQILHQTSRITRIVQSLIRFAHTGSNDGHSEFAPVHLCQCIQEAIDLVRLDERGKDMLITNQVDESLYCDGDEQLLLQVFVNLINNACDASTERAKILIDASIHHDRLKIRVTDDGTGITPEHFPRLFEPFFTTKDPGKGTGLGLSLVYNIITEHYGTIEIISPANKKQNKGTQVIIQLPLRQSAICTSVGYLN</sequence>
<evidence type="ECO:0000256" key="6">
    <source>
        <dbReference type="ARBA" id="ARBA00022679"/>
    </source>
</evidence>
<feature type="transmembrane region" description="Helical" evidence="15">
    <location>
        <begin position="181"/>
        <end position="207"/>
    </location>
</feature>
<feature type="domain" description="Histidine kinase" evidence="16">
    <location>
        <begin position="748"/>
        <end position="963"/>
    </location>
</feature>
<dbReference type="GO" id="GO:0022857">
    <property type="term" value="F:transmembrane transporter activity"/>
    <property type="evidence" value="ECO:0007669"/>
    <property type="project" value="InterPro"/>
</dbReference>
<dbReference type="CDD" id="cd00082">
    <property type="entry name" value="HisKA"/>
    <property type="match status" value="1"/>
</dbReference>
<dbReference type="AlphaFoldDB" id="A0A364NHL3"/>
<evidence type="ECO:0000256" key="3">
    <source>
        <dbReference type="ARBA" id="ARBA00006434"/>
    </source>
</evidence>
<evidence type="ECO:0000256" key="11">
    <source>
        <dbReference type="ARBA" id="ARBA00022989"/>
    </source>
</evidence>
<feature type="transmembrane region" description="Helical" evidence="15">
    <location>
        <begin position="461"/>
        <end position="483"/>
    </location>
</feature>
<evidence type="ECO:0000256" key="15">
    <source>
        <dbReference type="SAM" id="Phobius"/>
    </source>
</evidence>
<evidence type="ECO:0000313" key="18">
    <source>
        <dbReference type="EMBL" id="RAU16609.1"/>
    </source>
</evidence>
<dbReference type="PANTHER" id="PTHR43065:SF10">
    <property type="entry name" value="PEROXIDE STRESS-ACTIVATED HISTIDINE KINASE MAK3"/>
    <property type="match status" value="1"/>
</dbReference>
<comment type="catalytic activity">
    <reaction evidence="1">
        <text>ATP + protein L-histidine = ADP + protein N-phospho-L-histidine.</text>
        <dbReference type="EC" id="2.7.13.3"/>
    </reaction>
</comment>
<dbReference type="PANTHER" id="PTHR43065">
    <property type="entry name" value="SENSOR HISTIDINE KINASE"/>
    <property type="match status" value="1"/>
</dbReference>
<keyword evidence="11 15" id="KW-1133">Transmembrane helix</keyword>
<dbReference type="Pfam" id="PF00989">
    <property type="entry name" value="PAS"/>
    <property type="match status" value="1"/>
</dbReference>
<feature type="transmembrane region" description="Helical" evidence="15">
    <location>
        <begin position="424"/>
        <end position="446"/>
    </location>
</feature>
<keyword evidence="14" id="KW-0175">Coiled coil</keyword>
<evidence type="ECO:0000256" key="9">
    <source>
        <dbReference type="ARBA" id="ARBA00022777"/>
    </source>
</evidence>
<dbReference type="EC" id="2.7.13.3" evidence="4"/>
<gene>
    <name evidence="18" type="ORF">DN062_17315</name>
</gene>
<dbReference type="RefSeq" id="WP_112160553.1">
    <property type="nucleotide sequence ID" value="NZ_QKRX01000020.1"/>
</dbReference>
<comment type="subcellular location">
    <subcellularLocation>
        <location evidence="2">Membrane</location>
        <topology evidence="2">Multi-pass membrane protein</topology>
    </subcellularLocation>
</comment>
<proteinExistence type="inferred from homology"/>
<comment type="caution">
    <text evidence="18">The sequence shown here is derived from an EMBL/GenBank/DDBJ whole genome shotgun (WGS) entry which is preliminary data.</text>
</comment>
<keyword evidence="9 18" id="KW-0418">Kinase</keyword>
<dbReference type="GO" id="GO:0016020">
    <property type="term" value="C:membrane"/>
    <property type="evidence" value="ECO:0007669"/>
    <property type="project" value="UniProtKB-SubCell"/>
</dbReference>
<evidence type="ECO:0000259" key="17">
    <source>
        <dbReference type="PROSITE" id="PS50112"/>
    </source>
</evidence>
<dbReference type="InterPro" id="IPR035965">
    <property type="entry name" value="PAS-like_dom_sf"/>
</dbReference>
<feature type="coiled-coil region" evidence="14">
    <location>
        <begin position="594"/>
        <end position="621"/>
    </location>
</feature>
<dbReference type="SUPFAM" id="SSF55874">
    <property type="entry name" value="ATPase domain of HSP90 chaperone/DNA topoisomerase II/histidine kinase"/>
    <property type="match status" value="1"/>
</dbReference>
<dbReference type="InterPro" id="IPR038377">
    <property type="entry name" value="Na/Glc_symporter_sf"/>
</dbReference>
<keyword evidence="12" id="KW-0902">Two-component regulatory system</keyword>
<evidence type="ECO:0000256" key="7">
    <source>
        <dbReference type="ARBA" id="ARBA00022692"/>
    </source>
</evidence>
<dbReference type="InterPro" id="IPR036097">
    <property type="entry name" value="HisK_dim/P_sf"/>
</dbReference>
<dbReference type="InterPro" id="IPR000014">
    <property type="entry name" value="PAS"/>
</dbReference>
<organism evidence="18 19">
    <name type="scientific">Nitrincola tibetensis</name>
    <dbReference type="NCBI Taxonomy" id="2219697"/>
    <lineage>
        <taxon>Bacteria</taxon>
        <taxon>Pseudomonadati</taxon>
        <taxon>Pseudomonadota</taxon>
        <taxon>Gammaproteobacteria</taxon>
        <taxon>Oceanospirillales</taxon>
        <taxon>Oceanospirillaceae</taxon>
        <taxon>Nitrincola</taxon>
    </lineage>
</organism>
<dbReference type="PROSITE" id="PS50112">
    <property type="entry name" value="PAS"/>
    <property type="match status" value="1"/>
</dbReference>
<keyword evidence="5" id="KW-0597">Phosphoprotein</keyword>
<feature type="domain" description="PAS" evidence="17">
    <location>
        <begin position="618"/>
        <end position="662"/>
    </location>
</feature>
<dbReference type="SUPFAM" id="SSF47384">
    <property type="entry name" value="Homodimeric domain of signal transducing histidine kinase"/>
    <property type="match status" value="1"/>
</dbReference>
<evidence type="ECO:0000256" key="2">
    <source>
        <dbReference type="ARBA" id="ARBA00004141"/>
    </source>
</evidence>
<protein>
    <recommendedName>
        <fullName evidence="4">histidine kinase</fullName>
        <ecNumber evidence="4">2.7.13.3</ecNumber>
    </recommendedName>
</protein>
<keyword evidence="8" id="KW-0547">Nucleotide-binding</keyword>
<evidence type="ECO:0000259" key="16">
    <source>
        <dbReference type="PROSITE" id="PS50109"/>
    </source>
</evidence>
<evidence type="ECO:0000256" key="13">
    <source>
        <dbReference type="ARBA" id="ARBA00023136"/>
    </source>
</evidence>
<dbReference type="EMBL" id="QKRX01000020">
    <property type="protein sequence ID" value="RAU16609.1"/>
    <property type="molecule type" value="Genomic_DNA"/>
</dbReference>
<evidence type="ECO:0000256" key="5">
    <source>
        <dbReference type="ARBA" id="ARBA00022553"/>
    </source>
</evidence>
<dbReference type="Gene3D" id="3.30.450.20">
    <property type="entry name" value="PAS domain"/>
    <property type="match status" value="1"/>
</dbReference>
<dbReference type="PROSITE" id="PS50283">
    <property type="entry name" value="NA_SOLUT_SYMP_3"/>
    <property type="match status" value="1"/>
</dbReference>
<dbReference type="InterPro" id="IPR013767">
    <property type="entry name" value="PAS_fold"/>
</dbReference>
<feature type="transmembrane region" description="Helical" evidence="15">
    <location>
        <begin position="317"/>
        <end position="344"/>
    </location>
</feature>
<evidence type="ECO:0000256" key="1">
    <source>
        <dbReference type="ARBA" id="ARBA00000085"/>
    </source>
</evidence>
<dbReference type="Pfam" id="PF02518">
    <property type="entry name" value="HATPase_c"/>
    <property type="match status" value="1"/>
</dbReference>
<reference evidence="18 19" key="1">
    <citation type="submission" date="2018-06" db="EMBL/GenBank/DDBJ databases">
        <title>Nitrincola tibetense sp. nov., isolated from Lake XuguoCo on Tibetan Plateau.</title>
        <authorList>
            <person name="Xing P."/>
        </authorList>
    </citation>
    <scope>NUCLEOTIDE SEQUENCE [LARGE SCALE GENOMIC DNA]</scope>
    <source>
        <strain evidence="19">xg18</strain>
    </source>
</reference>
<feature type="transmembrane region" description="Helical" evidence="15">
    <location>
        <begin position="270"/>
        <end position="292"/>
    </location>
</feature>
<keyword evidence="7 15" id="KW-0812">Transmembrane</keyword>
<dbReference type="Gene3D" id="1.10.287.130">
    <property type="match status" value="1"/>
</dbReference>
<name>A0A364NHL3_9GAMM</name>
<keyword evidence="13 15" id="KW-0472">Membrane</keyword>
<dbReference type="InterPro" id="IPR004358">
    <property type="entry name" value="Sig_transdc_His_kin-like_C"/>
</dbReference>
<dbReference type="Gene3D" id="3.30.565.10">
    <property type="entry name" value="Histidine kinase-like ATPase, C-terminal domain"/>
    <property type="match status" value="1"/>
</dbReference>
<feature type="transmembrane region" description="Helical" evidence="15">
    <location>
        <begin position="68"/>
        <end position="89"/>
    </location>
</feature>
<dbReference type="SUPFAM" id="SSF55785">
    <property type="entry name" value="PYP-like sensor domain (PAS domain)"/>
    <property type="match status" value="1"/>
</dbReference>
<dbReference type="GO" id="GO:0000155">
    <property type="term" value="F:phosphorelay sensor kinase activity"/>
    <property type="evidence" value="ECO:0007669"/>
    <property type="project" value="InterPro"/>
</dbReference>
<dbReference type="InterPro" id="IPR003661">
    <property type="entry name" value="HisK_dim/P_dom"/>
</dbReference>
<dbReference type="PROSITE" id="PS50109">
    <property type="entry name" value="HIS_KIN"/>
    <property type="match status" value="1"/>
</dbReference>
<feature type="transmembrane region" description="Helical" evidence="15">
    <location>
        <begin position="394"/>
        <end position="417"/>
    </location>
</feature>
<dbReference type="NCBIfam" id="TIGR00229">
    <property type="entry name" value="sensory_box"/>
    <property type="match status" value="1"/>
</dbReference>
<dbReference type="CDD" id="cd00130">
    <property type="entry name" value="PAS"/>
    <property type="match status" value="1"/>
</dbReference>
<feature type="transmembrane region" description="Helical" evidence="15">
    <location>
        <begin position="110"/>
        <end position="132"/>
    </location>
</feature>
<dbReference type="Gene3D" id="1.20.1730.10">
    <property type="entry name" value="Sodium/glucose cotransporter"/>
    <property type="match status" value="1"/>
</dbReference>
<evidence type="ECO:0000256" key="8">
    <source>
        <dbReference type="ARBA" id="ARBA00022741"/>
    </source>
</evidence>
<dbReference type="InterPro" id="IPR001734">
    <property type="entry name" value="Na/solute_symporter"/>
</dbReference>
<dbReference type="InterPro" id="IPR005467">
    <property type="entry name" value="His_kinase_dom"/>
</dbReference>
<evidence type="ECO:0000256" key="14">
    <source>
        <dbReference type="SAM" id="Coils"/>
    </source>
</evidence>
<keyword evidence="19" id="KW-1185">Reference proteome</keyword>
<dbReference type="Pfam" id="PF00512">
    <property type="entry name" value="HisKA"/>
    <property type="match status" value="1"/>
</dbReference>
<dbReference type="Proteomes" id="UP000250744">
    <property type="component" value="Unassembled WGS sequence"/>
</dbReference>
<keyword evidence="6" id="KW-0808">Transferase</keyword>
<dbReference type="SMART" id="SM00091">
    <property type="entry name" value="PAS"/>
    <property type="match status" value="1"/>
</dbReference>
<dbReference type="OrthoDB" id="9764438at2"/>
<dbReference type="SMART" id="SM00387">
    <property type="entry name" value="HATPase_c"/>
    <property type="match status" value="1"/>
</dbReference>
<comment type="similarity">
    <text evidence="3">Belongs to the sodium:solute symporter (SSF) (TC 2.A.21) family.</text>
</comment>
<dbReference type="InterPro" id="IPR003594">
    <property type="entry name" value="HATPase_dom"/>
</dbReference>